<reference evidence="7 8" key="1">
    <citation type="submission" date="2014-03" db="EMBL/GenBank/DDBJ databases">
        <title>Genome sequence of Clostridium litorale W6, DSM 5388.</title>
        <authorList>
            <person name="Poehlein A."/>
            <person name="Jagirdar A."/>
            <person name="Khonsari B."/>
            <person name="Chibani C.M."/>
            <person name="Gutierrez Gutierrez D.A."/>
            <person name="Davydova E."/>
            <person name="Alghaithi H.S."/>
            <person name="Nair K.P."/>
            <person name="Dhamotharan K."/>
            <person name="Chandran L."/>
            <person name="G W."/>
            <person name="Daniel R."/>
        </authorList>
    </citation>
    <scope>NUCLEOTIDE SEQUENCE [LARGE SCALE GENOMIC DNA]</scope>
    <source>
        <strain evidence="7 8">W6</strain>
    </source>
</reference>
<feature type="coiled-coil region" evidence="4">
    <location>
        <begin position="253"/>
        <end position="304"/>
    </location>
</feature>
<name>A0A069RIY6_PEPLI</name>
<proteinExistence type="inferred from homology"/>
<evidence type="ECO:0000313" key="7">
    <source>
        <dbReference type="EMBL" id="KDR96763.1"/>
    </source>
</evidence>
<dbReference type="OrthoDB" id="9795626at2"/>
<dbReference type="PANTHER" id="PTHR32114">
    <property type="entry name" value="ABC TRANSPORTER ABCH.3"/>
    <property type="match status" value="1"/>
</dbReference>
<dbReference type="EMBL" id="JJMM01000002">
    <property type="protein sequence ID" value="KDR96763.1"/>
    <property type="molecule type" value="Genomic_DNA"/>
</dbReference>
<evidence type="ECO:0000313" key="8">
    <source>
        <dbReference type="Proteomes" id="UP000027946"/>
    </source>
</evidence>
<accession>A0A069RIY6</accession>
<feature type="region of interest" description="Disordered" evidence="5">
    <location>
        <begin position="539"/>
        <end position="576"/>
    </location>
</feature>
<sequence>MRPIKLVMRAFGPYANEESIDFRKLEGKNLFLVSGPTGSGKTTIFDAISFAMYGETSGNERSAESLRSQFADEKLLTQVELEFELRGTIYHISRTPRQMKPKTRGDGYTEHGASAELLVLSEGEKKVVTGIKDVNDKIESLMGINAEQFRQIMMIPQGDFRRLLTENSQERESVLQKIFDTGIYRMIQNELQARAKKLGTEIEKERSVVDAFINGIDCGEHEDIGSLIEQEDKNIEEISIALEKTITADGNLLKELKKEMELKRELIDRTIEEMQKARETNRKLEELETAKKTLEEELKRQSDMDDIHVRAQRGESALMVAVFEENYMDRKKELDEKSRAFANAAVDLNAAVELHDKLQIRYMEATSQEAQIKMQSLSDEILKLRGYLDKVRGIKGLETSANELGGECLLLQKQGESQKLEVKKLREEVLGIGAERDRSKDAQIELEKTFAKLSGIKDVMEKLKRVIHVYEQLQGAEKESLEDEKLLKSANEAYDKKAQKLDEMTRKYNMNQAAYLARDLMPGKPCPVCGSTHHEKLAQFSDDAPSSEDVEKAAESLEKSRREKSELEKQHIKSAQKVEQKEGELYERFNDAFKYEASKTDRDSVLQMARLEYGKSGKAAEAIEKEIEELEKLGRAAKAHIEKIDENTKKIGLLEEEAEKTAKTLEEKKAHHQKSVTLLDQIYKEVPEEIREYEALEKLISSRERQRDREREDLENIRKDLENAMGKRASLESLKVQLEKDSEKLKNIVEKAKEEFKSGANEAGFEGYNEYVDSKLEKKQIERYKKQAEEYRQNVYTLKKQIENLKRETAGTAIANIDEMKKNKKGQSQEQEEIMKKMSMVEKRSSKNRGILGDIDSRMKIIGQREKRYGLVAQIAKIANGKNSKQMTFERYVLAAFLEDILSAANSRLKKMSSGRYELLRTEELERKNKQSGLELKVFDNYTGKARHVKTLSGGESFKASLSMALGLSDVVQSHCGGVRLDTMFIDEGFGTLDPESLDSAIGCLIDLQKSGRLVGIISHVPELKERIDARLEVYSTSSGSTTEFLVM</sequence>
<dbReference type="GO" id="GO:0006302">
    <property type="term" value="P:double-strand break repair"/>
    <property type="evidence" value="ECO:0007669"/>
    <property type="project" value="InterPro"/>
</dbReference>
<gene>
    <name evidence="7" type="primary">sbcC</name>
    <name evidence="7" type="ORF">CLIT_2c03690</name>
</gene>
<dbReference type="SUPFAM" id="SSF52540">
    <property type="entry name" value="P-loop containing nucleoside triphosphate hydrolases"/>
    <property type="match status" value="1"/>
</dbReference>
<organism evidence="7 8">
    <name type="scientific">Peptoclostridium litorale DSM 5388</name>
    <dbReference type="NCBI Taxonomy" id="1121324"/>
    <lineage>
        <taxon>Bacteria</taxon>
        <taxon>Bacillati</taxon>
        <taxon>Bacillota</taxon>
        <taxon>Clostridia</taxon>
        <taxon>Peptostreptococcales</taxon>
        <taxon>Peptoclostridiaceae</taxon>
        <taxon>Peptoclostridium</taxon>
    </lineage>
</organism>
<dbReference type="RefSeq" id="WP_052635887.1">
    <property type="nucleotide sequence ID" value="NZ_FSRH01000019.1"/>
</dbReference>
<dbReference type="Pfam" id="PF13476">
    <property type="entry name" value="AAA_23"/>
    <property type="match status" value="1"/>
</dbReference>
<dbReference type="Pfam" id="PF13558">
    <property type="entry name" value="SbcC_Walker_B"/>
    <property type="match status" value="1"/>
</dbReference>
<dbReference type="InterPro" id="IPR038729">
    <property type="entry name" value="Rad50/SbcC_AAA"/>
</dbReference>
<comment type="caution">
    <text evidence="7">The sequence shown here is derived from an EMBL/GenBank/DDBJ whole genome shotgun (WGS) entry which is preliminary data.</text>
</comment>
<dbReference type="STRING" id="1121324.CLIT_2c03690"/>
<feature type="domain" description="Rad50/SbcC-type AAA" evidence="6">
    <location>
        <begin position="5"/>
        <end position="299"/>
    </location>
</feature>
<evidence type="ECO:0000256" key="3">
    <source>
        <dbReference type="ARBA" id="ARBA00013368"/>
    </source>
</evidence>
<evidence type="ECO:0000256" key="1">
    <source>
        <dbReference type="ARBA" id="ARBA00006930"/>
    </source>
</evidence>
<keyword evidence="4" id="KW-0175">Coiled coil</keyword>
<feature type="coiled-coil region" evidence="4">
    <location>
        <begin position="613"/>
        <end position="837"/>
    </location>
</feature>
<keyword evidence="8" id="KW-1185">Reference proteome</keyword>
<feature type="compositionally biased region" description="Basic and acidic residues" evidence="5">
    <location>
        <begin position="549"/>
        <end position="576"/>
    </location>
</feature>
<evidence type="ECO:0000256" key="5">
    <source>
        <dbReference type="SAM" id="MobiDB-lite"/>
    </source>
</evidence>
<comment type="subunit">
    <text evidence="2">Heterodimer of SbcC and SbcD.</text>
</comment>
<dbReference type="InterPro" id="IPR027417">
    <property type="entry name" value="P-loop_NTPase"/>
</dbReference>
<dbReference type="PANTHER" id="PTHR32114:SF2">
    <property type="entry name" value="ABC TRANSPORTER ABCH.3"/>
    <property type="match status" value="1"/>
</dbReference>
<dbReference type="GO" id="GO:0016887">
    <property type="term" value="F:ATP hydrolysis activity"/>
    <property type="evidence" value="ECO:0007669"/>
    <property type="project" value="InterPro"/>
</dbReference>
<dbReference type="eggNOG" id="COG0419">
    <property type="taxonomic scope" value="Bacteria"/>
</dbReference>
<dbReference type="Gene3D" id="3.40.50.300">
    <property type="entry name" value="P-loop containing nucleotide triphosphate hydrolases"/>
    <property type="match status" value="2"/>
</dbReference>
<comment type="similarity">
    <text evidence="1">Belongs to the SMC family. SbcC subfamily.</text>
</comment>
<evidence type="ECO:0000256" key="2">
    <source>
        <dbReference type="ARBA" id="ARBA00011322"/>
    </source>
</evidence>
<dbReference type="AlphaFoldDB" id="A0A069RIY6"/>
<protein>
    <recommendedName>
        <fullName evidence="3">Nuclease SbcCD subunit C</fullName>
    </recommendedName>
</protein>
<dbReference type="Proteomes" id="UP000027946">
    <property type="component" value="Unassembled WGS sequence"/>
</dbReference>
<evidence type="ECO:0000259" key="6">
    <source>
        <dbReference type="Pfam" id="PF13476"/>
    </source>
</evidence>
<evidence type="ECO:0000256" key="4">
    <source>
        <dbReference type="SAM" id="Coils"/>
    </source>
</evidence>